<protein>
    <submittedName>
        <fullName evidence="1">NusG domain II-containing protein</fullName>
    </submittedName>
</protein>
<dbReference type="InterPro" id="IPR038690">
    <property type="entry name" value="NusG_2_sf"/>
</dbReference>
<dbReference type="Pfam" id="PF07009">
    <property type="entry name" value="NusG_II"/>
    <property type="match status" value="1"/>
</dbReference>
<dbReference type="RefSeq" id="WP_160941429.1">
    <property type="nucleotide sequence ID" value="NZ_CP063310.1"/>
</dbReference>
<name>A0A6L7IPI5_9ACTN</name>
<dbReference type="EMBL" id="CP063310">
    <property type="protein sequence ID" value="QOS67975.1"/>
    <property type="molecule type" value="Genomic_DNA"/>
</dbReference>
<evidence type="ECO:0000313" key="1">
    <source>
        <dbReference type="EMBL" id="QOS67975.1"/>
    </source>
</evidence>
<evidence type="ECO:0000313" key="2">
    <source>
        <dbReference type="Proteomes" id="UP000478463"/>
    </source>
</evidence>
<proteinExistence type="predicted"/>
<organism evidence="1 2">
    <name type="scientific">Eggerthella guodeyinii</name>
    <dbReference type="NCBI Taxonomy" id="2690837"/>
    <lineage>
        <taxon>Bacteria</taxon>
        <taxon>Bacillati</taxon>
        <taxon>Actinomycetota</taxon>
        <taxon>Coriobacteriia</taxon>
        <taxon>Eggerthellales</taxon>
        <taxon>Eggerthellaceae</taxon>
        <taxon>Eggerthella</taxon>
    </lineage>
</organism>
<dbReference type="Gene3D" id="2.60.320.10">
    <property type="entry name" value="N-utilization substance G protein NusG, insert domain"/>
    <property type="match status" value="1"/>
</dbReference>
<sequence>MKHPASARPRKTGIIFIAAVLAASLLAWGGIQLAVAANADHRQLQVADGDGQTHLLPLDQDGSYTFTTSLGTNVVTVADGSARMESSDCPGHDCIDQGSIDNAAEMIICMPHKLIVGIVEDEEN</sequence>
<dbReference type="Proteomes" id="UP000478463">
    <property type="component" value="Chromosome"/>
</dbReference>
<dbReference type="KEGG" id="egd:GS424_015970"/>
<reference evidence="1 2" key="1">
    <citation type="submission" date="2020-10" db="EMBL/GenBank/DDBJ databases">
        <title>Eggerthella sp. nov., isolated from human feces.</title>
        <authorList>
            <person name="Yajun G."/>
        </authorList>
    </citation>
    <scope>NUCLEOTIDE SEQUENCE [LARGE SCALE GENOMIC DNA]</scope>
    <source>
        <strain evidence="1 2">HF-1101</strain>
    </source>
</reference>
<gene>
    <name evidence="1" type="ORF">GS424_015970</name>
</gene>
<accession>A0A6L7IPI5</accession>
<dbReference type="AlphaFoldDB" id="A0A6L7IPI5"/>